<evidence type="ECO:0000259" key="13">
    <source>
        <dbReference type="SMART" id="SM00864"/>
    </source>
</evidence>
<comment type="caution">
    <text evidence="15">The sequence shown here is derived from an EMBL/GenBank/DDBJ whole genome shotgun (WGS) entry which is preliminary data.</text>
</comment>
<dbReference type="GO" id="GO:0007017">
    <property type="term" value="P:microtubule-based process"/>
    <property type="evidence" value="ECO:0007669"/>
    <property type="project" value="InterPro"/>
</dbReference>
<dbReference type="FunFam" id="3.40.50.1440:FF:000040">
    <property type="entry name" value="Tubulin alpha chain"/>
    <property type="match status" value="1"/>
</dbReference>
<dbReference type="Gene3D" id="3.30.1330.20">
    <property type="entry name" value="Tubulin/FtsZ, C-terminal domain"/>
    <property type="match status" value="1"/>
</dbReference>
<evidence type="ECO:0008006" key="17">
    <source>
        <dbReference type="Google" id="ProtNLM"/>
    </source>
</evidence>
<evidence type="ECO:0000313" key="16">
    <source>
        <dbReference type="Proteomes" id="UP000649617"/>
    </source>
</evidence>
<evidence type="ECO:0000256" key="8">
    <source>
        <dbReference type="ARBA" id="ARBA00022801"/>
    </source>
</evidence>
<dbReference type="CDD" id="cd02186">
    <property type="entry name" value="alpha_tubulin"/>
    <property type="match status" value="1"/>
</dbReference>
<dbReference type="PRINTS" id="PR01161">
    <property type="entry name" value="TUBULIN"/>
</dbReference>
<dbReference type="Pfam" id="PF03953">
    <property type="entry name" value="Tubulin_C"/>
    <property type="match status" value="1"/>
</dbReference>
<dbReference type="SMART" id="SM00864">
    <property type="entry name" value="Tubulin"/>
    <property type="match status" value="1"/>
</dbReference>
<dbReference type="InterPro" id="IPR037103">
    <property type="entry name" value="Tubulin/FtsZ-like_C"/>
</dbReference>
<evidence type="ECO:0000259" key="14">
    <source>
        <dbReference type="SMART" id="SM00865"/>
    </source>
</evidence>
<dbReference type="PROSITE" id="PS00227">
    <property type="entry name" value="TUBULIN"/>
    <property type="match status" value="1"/>
</dbReference>
<dbReference type="InterPro" id="IPR023123">
    <property type="entry name" value="Tubulin_C"/>
</dbReference>
<organism evidence="15 16">
    <name type="scientific">Symbiodinium pilosum</name>
    <name type="common">Dinoflagellate</name>
    <dbReference type="NCBI Taxonomy" id="2952"/>
    <lineage>
        <taxon>Eukaryota</taxon>
        <taxon>Sar</taxon>
        <taxon>Alveolata</taxon>
        <taxon>Dinophyceae</taxon>
        <taxon>Suessiales</taxon>
        <taxon>Symbiodiniaceae</taxon>
        <taxon>Symbiodinium</taxon>
    </lineage>
</organism>
<evidence type="ECO:0000256" key="5">
    <source>
        <dbReference type="ARBA" id="ARBA00022490"/>
    </source>
</evidence>
<dbReference type="Gene3D" id="3.40.50.1440">
    <property type="entry name" value="Tubulin/FtsZ, GTPase domain"/>
    <property type="match status" value="1"/>
</dbReference>
<dbReference type="InterPro" id="IPR036525">
    <property type="entry name" value="Tubulin/FtsZ_GTPase_sf"/>
</dbReference>
<dbReference type="Proteomes" id="UP000649617">
    <property type="component" value="Unassembled WGS sequence"/>
</dbReference>
<keyword evidence="16" id="KW-1185">Reference proteome</keyword>
<evidence type="ECO:0000256" key="10">
    <source>
        <dbReference type="ARBA" id="ARBA00023212"/>
    </source>
</evidence>
<evidence type="ECO:0000256" key="12">
    <source>
        <dbReference type="ARBA" id="ARBA00049117"/>
    </source>
</evidence>
<dbReference type="Gene3D" id="1.10.287.600">
    <property type="entry name" value="Helix hairpin bin"/>
    <property type="match status" value="1"/>
</dbReference>
<comment type="subunit">
    <text evidence="4">Dimer of alpha and beta chains. A typical microtubule is a hollow water-filled tube with an outer diameter of 25 nm and an inner diameter of 15 nM. Alpha-beta heterodimers associate head-to-tail to form protofilaments running lengthwise along the microtubule wall with the beta-tubulin subunit facing the microtubule plus end conferring a structural polarity. Microtubules usually have 13 protofilaments but different protofilament numbers can be found in some organisms and specialized cells.</text>
</comment>
<comment type="function">
    <text evidence="11">Tubulin is the major constituent of microtubules, a cylinder consisting of laterally associated linear protofilaments composed of alpha- and beta-tubulin heterodimers. Microtubules grow by the addition of GTP-tubulin dimers to the microtubule end, where a stabilizing cap forms. Below the cap, tubulin dimers are in GDP-bound state, owing to GTPase activity of alpha-tubulin.</text>
</comment>
<dbReference type="InterPro" id="IPR018316">
    <property type="entry name" value="Tubulin/FtsZ_2-layer-sand-dom"/>
</dbReference>
<reference evidence="15" key="1">
    <citation type="submission" date="2021-02" db="EMBL/GenBank/DDBJ databases">
        <authorList>
            <person name="Dougan E. K."/>
            <person name="Rhodes N."/>
            <person name="Thang M."/>
            <person name="Chan C."/>
        </authorList>
    </citation>
    <scope>NUCLEOTIDE SEQUENCE</scope>
</reference>
<feature type="domain" description="Tubulin/FtsZ GTPase" evidence="13">
    <location>
        <begin position="438"/>
        <end position="627"/>
    </location>
</feature>
<keyword evidence="9" id="KW-0342">GTP-binding</keyword>
<dbReference type="InterPro" id="IPR017975">
    <property type="entry name" value="Tubulin_CS"/>
</dbReference>
<evidence type="ECO:0000313" key="15">
    <source>
        <dbReference type="EMBL" id="CAE7734866.1"/>
    </source>
</evidence>
<dbReference type="GO" id="GO:0005874">
    <property type="term" value="C:microtubule"/>
    <property type="evidence" value="ECO:0007669"/>
    <property type="project" value="UniProtKB-KW"/>
</dbReference>
<dbReference type="PANTHER" id="PTHR11588">
    <property type="entry name" value="TUBULIN"/>
    <property type="match status" value="1"/>
</dbReference>
<keyword evidence="6" id="KW-0493">Microtubule</keyword>
<feature type="domain" description="Tubulin/FtsZ 2-layer sandwich" evidence="14">
    <location>
        <begin position="629"/>
        <end position="774"/>
    </location>
</feature>
<dbReference type="SUPFAM" id="SSF52490">
    <property type="entry name" value="Tubulin nucleotide-binding domain-like"/>
    <property type="match status" value="1"/>
</dbReference>
<gene>
    <name evidence="15" type="ORF">SPIL2461_LOCUS21118</name>
</gene>
<name>A0A812XNR4_SYMPI</name>
<dbReference type="OrthoDB" id="6049624at2759"/>
<dbReference type="GO" id="GO:0005200">
    <property type="term" value="F:structural constituent of cytoskeleton"/>
    <property type="evidence" value="ECO:0007669"/>
    <property type="project" value="InterPro"/>
</dbReference>
<dbReference type="InterPro" id="IPR003008">
    <property type="entry name" value="Tubulin_FtsZ_GTPase"/>
</dbReference>
<dbReference type="PRINTS" id="PR01162">
    <property type="entry name" value="ALPHATUBULIN"/>
</dbReference>
<keyword evidence="10" id="KW-0206">Cytoskeleton</keyword>
<evidence type="ECO:0000256" key="6">
    <source>
        <dbReference type="ARBA" id="ARBA00022701"/>
    </source>
</evidence>
<dbReference type="FunFam" id="1.10.287.600:FF:000005">
    <property type="entry name" value="Tubulin alpha chain"/>
    <property type="match status" value="1"/>
</dbReference>
<evidence type="ECO:0000256" key="11">
    <source>
        <dbReference type="ARBA" id="ARBA00034296"/>
    </source>
</evidence>
<protein>
    <recommendedName>
        <fullName evidence="17">Tubulin alpha chain</fullName>
    </recommendedName>
</protein>
<dbReference type="GO" id="GO:0005525">
    <property type="term" value="F:GTP binding"/>
    <property type="evidence" value="ECO:0007669"/>
    <property type="project" value="UniProtKB-KW"/>
</dbReference>
<proteinExistence type="inferred from homology"/>
<evidence type="ECO:0000256" key="1">
    <source>
        <dbReference type="ARBA" id="ARBA00001946"/>
    </source>
</evidence>
<comment type="similarity">
    <text evidence="3">Belongs to the tubulin family.</text>
</comment>
<dbReference type="InterPro" id="IPR000217">
    <property type="entry name" value="Tubulin"/>
</dbReference>
<dbReference type="FunFam" id="3.30.1330.20:FF:000001">
    <property type="entry name" value="Tubulin alpha chain"/>
    <property type="match status" value="1"/>
</dbReference>
<dbReference type="GO" id="GO:0016787">
    <property type="term" value="F:hydrolase activity"/>
    <property type="evidence" value="ECO:0007669"/>
    <property type="project" value="UniProtKB-KW"/>
</dbReference>
<dbReference type="SMART" id="SM00865">
    <property type="entry name" value="Tubulin_C"/>
    <property type="match status" value="1"/>
</dbReference>
<evidence type="ECO:0000256" key="3">
    <source>
        <dbReference type="ARBA" id="ARBA00009636"/>
    </source>
</evidence>
<keyword evidence="8" id="KW-0378">Hydrolase</keyword>
<evidence type="ECO:0000256" key="2">
    <source>
        <dbReference type="ARBA" id="ARBA00004245"/>
    </source>
</evidence>
<accession>A0A812XNR4</accession>
<dbReference type="SUPFAM" id="SSF55307">
    <property type="entry name" value="Tubulin C-terminal domain-like"/>
    <property type="match status" value="1"/>
</dbReference>
<evidence type="ECO:0000256" key="9">
    <source>
        <dbReference type="ARBA" id="ARBA00023134"/>
    </source>
</evidence>
<dbReference type="InterPro" id="IPR002452">
    <property type="entry name" value="Alpha_tubulin"/>
</dbReference>
<keyword evidence="7" id="KW-0547">Nucleotide-binding</keyword>
<comment type="cofactor">
    <cofactor evidence="1">
        <name>Mg(2+)</name>
        <dbReference type="ChEBI" id="CHEBI:18420"/>
    </cofactor>
</comment>
<sequence length="834" mass="93226">MRADWNKHWCPATDGSSAGFDGWTAHEAACLQRYFPSLADELFCLWQDTMELCNSSDDLPQDLALQLWSWRVVGVPKKSEYDSRPISVGSVLVRAWHRAMLSCCPAPPVGQWCGKKNSSVVKATADFFAANTVHVAETDLSKAFDHLWPSLAEVALVQLGTPPPVAIKREDVVDRLFTCPGTIQVKSLFRAITHATTKWWCYGRFWCQQVENHPAFGVAIRGLCNGPGLLSSASRQLSAALARHASVLCLRVVRTTPQPLWVKTTRPPASLGIPLRDGLATFNQETQIDVDNCGHGSNIRHALRTRARRMLLSRINRSRFDCEGVEDIDVDCTRHKVWCDWIKSLSPPDTTALCIWRSGAIWTPTRRYHRPRAPQPELTVCPFCGYEAASARHFWADCPGFNNARSELQSMHHIAASWWQSQPRCTSKSGWITRQAARTAALRAHCAVAACKLGIRIYHAVRTYRQLFHPEQLISGKEDAANNFARGHYTIGKEIVDLVLDRIRKLADNCTGLQGFCVYNACGGGTGSGLGCLMLERLSVDYGKKSKISFTVWCCPQVATAVVEPYNTVLCVHSLLEHTDVTIMYDNEALYDICRRNLDIERPTYTNLNRLIAQIISSLTASLRFDGALNVDITEFQTNLVPYPRIHFMLTSYAPVISAEKAYHEQLSVAEITMSVFEPASMMVKCDPRHGKYMACCMMYRGDVVPKDVNAAVATIKTKRTIQFVDWCPTGFKCGINYQPPTVVPGGDLAKVMRACCMISNSTAIAEVFSRIDHKFDLMYSKRAFVHHYVGEGMEEGEFSEAREDLAALEKDYEEVGIETAEGEGEEEGYGDEF</sequence>
<evidence type="ECO:0000256" key="7">
    <source>
        <dbReference type="ARBA" id="ARBA00022741"/>
    </source>
</evidence>
<comment type="subcellular location">
    <subcellularLocation>
        <location evidence="2">Cytoplasm</location>
        <location evidence="2">Cytoskeleton</location>
    </subcellularLocation>
</comment>
<dbReference type="InterPro" id="IPR008280">
    <property type="entry name" value="Tub_FtsZ_C"/>
</dbReference>
<comment type="catalytic activity">
    <reaction evidence="12">
        <text>GTP + H2O = GDP + phosphate + H(+)</text>
        <dbReference type="Rhea" id="RHEA:19669"/>
        <dbReference type="ChEBI" id="CHEBI:15377"/>
        <dbReference type="ChEBI" id="CHEBI:15378"/>
        <dbReference type="ChEBI" id="CHEBI:37565"/>
        <dbReference type="ChEBI" id="CHEBI:43474"/>
        <dbReference type="ChEBI" id="CHEBI:58189"/>
    </reaction>
    <physiologicalReaction direction="left-to-right" evidence="12">
        <dbReference type="Rhea" id="RHEA:19670"/>
    </physiologicalReaction>
</comment>
<evidence type="ECO:0000256" key="4">
    <source>
        <dbReference type="ARBA" id="ARBA00011747"/>
    </source>
</evidence>
<dbReference type="Pfam" id="PF00091">
    <property type="entry name" value="Tubulin"/>
    <property type="match status" value="1"/>
</dbReference>
<dbReference type="AlphaFoldDB" id="A0A812XNR4"/>
<keyword evidence="5" id="KW-0963">Cytoplasm</keyword>
<dbReference type="EMBL" id="CAJNIZ010045959">
    <property type="protein sequence ID" value="CAE7734866.1"/>
    <property type="molecule type" value="Genomic_DNA"/>
</dbReference>